<evidence type="ECO:0000256" key="2">
    <source>
        <dbReference type="ARBA" id="ARBA00023136"/>
    </source>
</evidence>
<dbReference type="InterPro" id="IPR036942">
    <property type="entry name" value="Beta-barrel_TonB_sf"/>
</dbReference>
<dbReference type="AlphaFoldDB" id="A0A7W6PYF5"/>
<comment type="subcellular location">
    <subcellularLocation>
        <location evidence="1">Cell outer membrane</location>
    </subcellularLocation>
</comment>
<keyword evidence="2" id="KW-0472">Membrane</keyword>
<accession>A0A7W6PYF5</accession>
<organism evidence="4 5">
    <name type="scientific">Sphingobium scionense</name>
    <dbReference type="NCBI Taxonomy" id="1404341"/>
    <lineage>
        <taxon>Bacteria</taxon>
        <taxon>Pseudomonadati</taxon>
        <taxon>Pseudomonadota</taxon>
        <taxon>Alphaproteobacteria</taxon>
        <taxon>Sphingomonadales</taxon>
        <taxon>Sphingomonadaceae</taxon>
        <taxon>Sphingobium</taxon>
    </lineage>
</organism>
<comment type="caution">
    <text evidence="4">The sequence shown here is derived from an EMBL/GenBank/DDBJ whole genome shotgun (WGS) entry which is preliminary data.</text>
</comment>
<protein>
    <submittedName>
        <fullName evidence="4">Outer membrane receptor protein involved in Fe transport</fullName>
    </submittedName>
</protein>
<dbReference type="SUPFAM" id="SSF56935">
    <property type="entry name" value="Porins"/>
    <property type="match status" value="1"/>
</dbReference>
<evidence type="ECO:0000256" key="1">
    <source>
        <dbReference type="ARBA" id="ARBA00004442"/>
    </source>
</evidence>
<evidence type="ECO:0000313" key="4">
    <source>
        <dbReference type="EMBL" id="MBB4151888.1"/>
    </source>
</evidence>
<evidence type="ECO:0000256" key="3">
    <source>
        <dbReference type="ARBA" id="ARBA00023237"/>
    </source>
</evidence>
<dbReference type="Proteomes" id="UP000590524">
    <property type="component" value="Unassembled WGS sequence"/>
</dbReference>
<proteinExistence type="predicted"/>
<reference evidence="4 5" key="1">
    <citation type="submission" date="2020-08" db="EMBL/GenBank/DDBJ databases">
        <title>Genomic Encyclopedia of Type Strains, Phase IV (KMG-IV): sequencing the most valuable type-strain genomes for metagenomic binning, comparative biology and taxonomic classification.</title>
        <authorList>
            <person name="Goeker M."/>
        </authorList>
    </citation>
    <scope>NUCLEOTIDE SEQUENCE [LARGE SCALE GENOMIC DNA]</scope>
    <source>
        <strain evidence="4 5">DSM 19371</strain>
    </source>
</reference>
<dbReference type="EMBL" id="JACIEU010000055">
    <property type="protein sequence ID" value="MBB4151888.1"/>
    <property type="molecule type" value="Genomic_DNA"/>
</dbReference>
<gene>
    <name evidence="4" type="ORF">GGQ90_005702</name>
</gene>
<evidence type="ECO:0000313" key="5">
    <source>
        <dbReference type="Proteomes" id="UP000590524"/>
    </source>
</evidence>
<keyword evidence="3" id="KW-0998">Cell outer membrane</keyword>
<name>A0A7W6PYF5_9SPHN</name>
<feature type="non-terminal residue" evidence="4">
    <location>
        <position position="1"/>
    </location>
</feature>
<keyword evidence="4" id="KW-0675">Receptor</keyword>
<keyword evidence="5" id="KW-1185">Reference proteome</keyword>
<dbReference type="GO" id="GO:0009279">
    <property type="term" value="C:cell outer membrane"/>
    <property type="evidence" value="ECO:0007669"/>
    <property type="project" value="UniProtKB-SubCell"/>
</dbReference>
<sequence>TLRYTARQYEDDLQSDVLPDALTLDALARLPIGHGISLVARGENLFDEDVVTRNAAGSIDLGTPRTLWIGVTVRG</sequence>
<dbReference type="Gene3D" id="2.40.170.20">
    <property type="entry name" value="TonB-dependent receptor, beta-barrel domain"/>
    <property type="match status" value="1"/>
</dbReference>